<dbReference type="InterPro" id="IPR007313">
    <property type="entry name" value="FxsA"/>
</dbReference>
<proteinExistence type="predicted"/>
<gene>
    <name evidence="2" type="ORF">UFOPK2754_00772</name>
    <name evidence="3" type="ORF">UFOPK3139_01276</name>
    <name evidence="4" type="ORF">UFOPK3543_03419</name>
</gene>
<protein>
    <submittedName>
        <fullName evidence="2">Unannotated protein</fullName>
    </submittedName>
</protein>
<accession>A0A6J6SK99</accession>
<reference evidence="2" key="1">
    <citation type="submission" date="2020-05" db="EMBL/GenBank/DDBJ databases">
        <authorList>
            <person name="Chiriac C."/>
            <person name="Salcher M."/>
            <person name="Ghai R."/>
            <person name="Kavagutti S V."/>
        </authorList>
    </citation>
    <scope>NUCLEOTIDE SEQUENCE</scope>
</reference>
<feature type="transmembrane region" description="Helical" evidence="1">
    <location>
        <begin position="76"/>
        <end position="101"/>
    </location>
</feature>
<dbReference type="GO" id="GO:0016020">
    <property type="term" value="C:membrane"/>
    <property type="evidence" value="ECO:0007669"/>
    <property type="project" value="InterPro"/>
</dbReference>
<dbReference type="NCBIfam" id="NF008528">
    <property type="entry name" value="PRK11463.1-2"/>
    <property type="match status" value="1"/>
</dbReference>
<keyword evidence="1" id="KW-1133">Transmembrane helix</keyword>
<keyword evidence="1" id="KW-0472">Membrane</keyword>
<dbReference type="PANTHER" id="PTHR35335:SF1">
    <property type="entry name" value="UPF0716 PROTEIN FXSA"/>
    <property type="match status" value="1"/>
</dbReference>
<dbReference type="EMBL" id="CAFABA010000044">
    <property type="protein sequence ID" value="CAB4829120.1"/>
    <property type="molecule type" value="Genomic_DNA"/>
</dbReference>
<evidence type="ECO:0000313" key="2">
    <source>
        <dbReference type="EMBL" id="CAB4735240.1"/>
    </source>
</evidence>
<dbReference type="EMBL" id="CAFBMH010000273">
    <property type="protein sequence ID" value="CAB4944120.1"/>
    <property type="molecule type" value="Genomic_DNA"/>
</dbReference>
<evidence type="ECO:0000256" key="1">
    <source>
        <dbReference type="SAM" id="Phobius"/>
    </source>
</evidence>
<name>A0A6J6SK99_9ZZZZ</name>
<organism evidence="2">
    <name type="scientific">freshwater metagenome</name>
    <dbReference type="NCBI Taxonomy" id="449393"/>
    <lineage>
        <taxon>unclassified sequences</taxon>
        <taxon>metagenomes</taxon>
        <taxon>ecological metagenomes</taxon>
    </lineage>
</organism>
<dbReference type="EMBL" id="CAEZYR010000019">
    <property type="protein sequence ID" value="CAB4735240.1"/>
    <property type="molecule type" value="Genomic_DNA"/>
</dbReference>
<evidence type="ECO:0000313" key="3">
    <source>
        <dbReference type="EMBL" id="CAB4829120.1"/>
    </source>
</evidence>
<dbReference type="AlphaFoldDB" id="A0A6J6SK99"/>
<feature type="transmembrane region" description="Helical" evidence="1">
    <location>
        <begin position="25"/>
        <end position="47"/>
    </location>
</feature>
<keyword evidence="1" id="KW-0812">Transmembrane</keyword>
<evidence type="ECO:0000313" key="4">
    <source>
        <dbReference type="EMBL" id="CAB4944120.1"/>
    </source>
</evidence>
<dbReference type="Pfam" id="PF04186">
    <property type="entry name" value="FxsA"/>
    <property type="match status" value="1"/>
</dbReference>
<sequence length="153" mass="16418">MFLAFFVLLIVGAAAELYVALQVAHQIGALETVFVLVGLGLFGAWVIRRAGMGAIARTFASLAEGRSPTDDMINGGLGFAAGLLLFIPGFISAAFGALFLLPPIRALLRSTIRTRVKRRIDAGRASRFGPRFGTVINTEGRATRRPSRQSELE</sequence>
<dbReference type="PANTHER" id="PTHR35335">
    <property type="entry name" value="UPF0716 PROTEIN FXSA"/>
    <property type="match status" value="1"/>
</dbReference>